<proteinExistence type="predicted"/>
<name>A0ABU8VI84_9BURK</name>
<protein>
    <submittedName>
        <fullName evidence="1">Uncharacterized protein</fullName>
    </submittedName>
</protein>
<keyword evidence="2" id="KW-1185">Reference proteome</keyword>
<reference evidence="1 2" key="1">
    <citation type="submission" date="2024-03" db="EMBL/GenBank/DDBJ databases">
        <title>Novel species of the genus Variovorax.</title>
        <authorList>
            <person name="Liu Q."/>
            <person name="Xin Y.-H."/>
        </authorList>
    </citation>
    <scope>NUCLEOTIDE SEQUENCE [LARGE SCALE GENOMIC DNA]</scope>
    <source>
        <strain evidence="1 2">KACC 18899</strain>
    </source>
</reference>
<organism evidence="1 2">
    <name type="scientific">Variovorax ureilyticus</name>
    <dbReference type="NCBI Taxonomy" id="1836198"/>
    <lineage>
        <taxon>Bacteria</taxon>
        <taxon>Pseudomonadati</taxon>
        <taxon>Pseudomonadota</taxon>
        <taxon>Betaproteobacteria</taxon>
        <taxon>Burkholderiales</taxon>
        <taxon>Comamonadaceae</taxon>
        <taxon>Variovorax</taxon>
    </lineage>
</organism>
<sequence>MIYIKANLGLGPDVAIWPPPRGILSPDWMFQPKEEWTREQWQEYAEMLERQGHSLVSMLEEAKAEAAGLRAKLGRRKDSPELSASLLGYLEQMELRRKRGRPKAAQKKTQTVLMAERALIVQAEMQEASGRARVPNTEALEELLRRDGGRRKVADHRAVLNAMSKIGNHKKSPT</sequence>
<dbReference type="RefSeq" id="WP_340358610.1">
    <property type="nucleotide sequence ID" value="NZ_JBBKZU010000008.1"/>
</dbReference>
<accession>A0ABU8VI84</accession>
<gene>
    <name evidence="1" type="ORF">WKW77_19965</name>
</gene>
<evidence type="ECO:0000313" key="1">
    <source>
        <dbReference type="EMBL" id="MEJ8813374.1"/>
    </source>
</evidence>
<evidence type="ECO:0000313" key="2">
    <source>
        <dbReference type="Proteomes" id="UP001365846"/>
    </source>
</evidence>
<comment type="caution">
    <text evidence="1">The sequence shown here is derived from an EMBL/GenBank/DDBJ whole genome shotgun (WGS) entry which is preliminary data.</text>
</comment>
<dbReference type="Proteomes" id="UP001365846">
    <property type="component" value="Unassembled WGS sequence"/>
</dbReference>
<dbReference type="EMBL" id="JBBKZU010000008">
    <property type="protein sequence ID" value="MEJ8813374.1"/>
    <property type="molecule type" value="Genomic_DNA"/>
</dbReference>